<sequence length="626" mass="64551">MSTTSQATTMHGTTASMNTTAPMQGTTAAMNTTATMQGTTGGANTAAMPGTTSRMNTTATMPDTTGAMNTTARMPGTTGAMNTTATMPGSAGAMNTTATMPGTTGAMNTTATMPGTTGAMNSTAAMSGTTGGISSTAMPGTTSTMNTTATMPGTTGAMNTTVTMPGTSDRMNSTAAMQGTTAATNTTAAIQGTTGAMNTTAAMQGSTDTMNTTAGTSLTTGTPETTVSTASDNTTMAPMNTTMASTNTTMMATTQTTTMMTTTTPGPWRVTFDGDCKIALDYEADFLQNCSVAVATWLNISKTATRCYDLRCGSTIVTVEVNRSASEGVADKFNSLMNNANESLMIVFQGANFTATDARVISEPTQPTTADGSTIPSTTDANTTASFCMIRGLDYTGCVIFLSCVIAVGVILLALVLWAIIHCCRRQKSKSFDLLSDIPHISLSDYPMTTIPRPSVYQHGNSSGQVNMAYITDQDDIDKPKQPLESSNTSQSSHSSGRVEDGKNTSMQPDGSSNHVQQEAASASYQAVPTEEQPPPVYSPQSGTNNVVQPTGTDQAPGPYPSLASPVNEALLDIPETVDNPEVPESENPTISFRAPDAQDTPESATPGSPKVIKGDDGSVSVVVNW</sequence>
<dbReference type="AlphaFoldDB" id="A0A6P5AYT4"/>
<feature type="compositionally biased region" description="Low complexity" evidence="1">
    <location>
        <begin position="486"/>
        <end position="496"/>
    </location>
</feature>
<evidence type="ECO:0000313" key="3">
    <source>
        <dbReference type="Proteomes" id="UP000515135"/>
    </source>
</evidence>
<keyword evidence="3" id="KW-1185">Reference proteome</keyword>
<keyword evidence="2" id="KW-0812">Transmembrane</keyword>
<keyword evidence="2" id="KW-0472">Membrane</keyword>
<dbReference type="GeneID" id="109487698"/>
<proteinExistence type="predicted"/>
<feature type="region of interest" description="Disordered" evidence="1">
    <location>
        <begin position="477"/>
        <end position="626"/>
    </location>
</feature>
<feature type="region of interest" description="Disordered" evidence="1">
    <location>
        <begin position="214"/>
        <end position="239"/>
    </location>
</feature>
<keyword evidence="2" id="KW-1133">Transmembrane helix</keyword>
<feature type="region of interest" description="Disordered" evidence="1">
    <location>
        <begin position="1"/>
        <end position="23"/>
    </location>
</feature>
<dbReference type="RefSeq" id="XP_019647291.1">
    <property type="nucleotide sequence ID" value="XM_019791732.1"/>
</dbReference>
<evidence type="ECO:0000256" key="1">
    <source>
        <dbReference type="SAM" id="MobiDB-lite"/>
    </source>
</evidence>
<reference evidence="4" key="1">
    <citation type="submission" date="2025-08" db="UniProtKB">
        <authorList>
            <consortium name="RefSeq"/>
        </authorList>
    </citation>
    <scope>IDENTIFICATION</scope>
    <source>
        <tissue evidence="4">Gonad</tissue>
    </source>
</reference>
<dbReference type="OrthoDB" id="10059538at2759"/>
<name>A0A6P5AYT4_BRABE</name>
<feature type="compositionally biased region" description="Polar residues" evidence="1">
    <location>
        <begin position="539"/>
        <end position="554"/>
    </location>
</feature>
<feature type="transmembrane region" description="Helical" evidence="2">
    <location>
        <begin position="399"/>
        <end position="421"/>
    </location>
</feature>
<dbReference type="Proteomes" id="UP000515135">
    <property type="component" value="Unplaced"/>
</dbReference>
<evidence type="ECO:0000313" key="4">
    <source>
        <dbReference type="RefSeq" id="XP_019647291.1"/>
    </source>
</evidence>
<accession>A0A6P5AYT4</accession>
<organism evidence="3 4">
    <name type="scientific">Branchiostoma belcheri</name>
    <name type="common">Amphioxus</name>
    <dbReference type="NCBI Taxonomy" id="7741"/>
    <lineage>
        <taxon>Eukaryota</taxon>
        <taxon>Metazoa</taxon>
        <taxon>Chordata</taxon>
        <taxon>Cephalochordata</taxon>
        <taxon>Leptocardii</taxon>
        <taxon>Amphioxiformes</taxon>
        <taxon>Branchiostomatidae</taxon>
        <taxon>Branchiostoma</taxon>
    </lineage>
</organism>
<feature type="compositionally biased region" description="Polar residues" evidence="1">
    <location>
        <begin position="1"/>
        <end position="22"/>
    </location>
</feature>
<gene>
    <name evidence="4" type="primary">LOC109487698</name>
</gene>
<protein>
    <submittedName>
        <fullName evidence="4">Mucin-5B-like isoform X1</fullName>
    </submittedName>
</protein>
<dbReference type="KEGG" id="bbel:109487698"/>
<evidence type="ECO:0000256" key="2">
    <source>
        <dbReference type="SAM" id="Phobius"/>
    </source>
</evidence>
<feature type="compositionally biased region" description="Polar residues" evidence="1">
    <location>
        <begin position="504"/>
        <end position="527"/>
    </location>
</feature>